<gene>
    <name evidence="1" type="ORF">BCL64_104150</name>
</gene>
<evidence type="ECO:0000313" key="2">
    <source>
        <dbReference type="Proteomes" id="UP000239896"/>
    </source>
</evidence>
<dbReference type="RefSeq" id="WP_106230143.1">
    <property type="nucleotide sequence ID" value="NZ_PVTM01000004.1"/>
</dbReference>
<keyword evidence="2" id="KW-1185">Reference proteome</keyword>
<comment type="caution">
    <text evidence="1">The sequence shown here is derived from an EMBL/GenBank/DDBJ whole genome shotgun (WGS) entry which is preliminary data.</text>
</comment>
<organism evidence="1 2">
    <name type="scientific">Halomonas ventosae</name>
    <dbReference type="NCBI Taxonomy" id="229007"/>
    <lineage>
        <taxon>Bacteria</taxon>
        <taxon>Pseudomonadati</taxon>
        <taxon>Pseudomonadota</taxon>
        <taxon>Gammaproteobacteria</taxon>
        <taxon>Oceanospirillales</taxon>
        <taxon>Halomonadaceae</taxon>
        <taxon>Halomonas</taxon>
    </lineage>
</organism>
<dbReference type="Proteomes" id="UP000239896">
    <property type="component" value="Unassembled WGS sequence"/>
</dbReference>
<sequence>MSGDLTEHQMELLARVLQHGGALSSPFGHPGEDSLLEAVLEDIDTLEARGLLSVDRTRDSDEPERIALTQEGYDALGMV</sequence>
<evidence type="ECO:0000313" key="1">
    <source>
        <dbReference type="EMBL" id="PRY72331.1"/>
    </source>
</evidence>
<reference evidence="1 2" key="1">
    <citation type="submission" date="2018-03" db="EMBL/GenBank/DDBJ databases">
        <title>Comparative analysis of microorganisms from saline springs in Andes Mountain Range, Colombia.</title>
        <authorList>
            <person name="Rubin E."/>
        </authorList>
    </citation>
    <scope>NUCLEOTIDE SEQUENCE [LARGE SCALE GENOMIC DNA]</scope>
    <source>
        <strain evidence="1 2">USBA 854</strain>
    </source>
</reference>
<dbReference type="EMBL" id="PVTM01000004">
    <property type="protein sequence ID" value="PRY72331.1"/>
    <property type="molecule type" value="Genomic_DNA"/>
</dbReference>
<protein>
    <submittedName>
        <fullName evidence="1">Uncharacterized protein</fullName>
    </submittedName>
</protein>
<accession>A0A2T0VPH7</accession>
<dbReference type="AlphaFoldDB" id="A0A2T0VPH7"/>
<name>A0A2T0VPH7_9GAMM</name>
<proteinExistence type="predicted"/>